<dbReference type="InterPro" id="IPR001818">
    <property type="entry name" value="Pept_M10_metallopeptidase"/>
</dbReference>
<dbReference type="InterPro" id="IPR036375">
    <property type="entry name" value="Hemopexin-like_dom_sf"/>
</dbReference>
<keyword evidence="3" id="KW-0378">Hydrolase</keyword>
<accession>K4ERU0</accession>
<dbReference type="GeneID" id="13842603"/>
<dbReference type="GO" id="GO:0006508">
    <property type="term" value="P:proteolysis"/>
    <property type="evidence" value="ECO:0007669"/>
    <property type="project" value="UniProtKB-KW"/>
</dbReference>
<name>K4ERU0_9BBAC</name>
<evidence type="ECO:0000256" key="1">
    <source>
        <dbReference type="ARBA" id="ARBA00022670"/>
    </source>
</evidence>
<dbReference type="InterPro" id="IPR006026">
    <property type="entry name" value="Peptidase_Metallo"/>
</dbReference>
<dbReference type="InterPro" id="IPR021190">
    <property type="entry name" value="Pept_M10A"/>
</dbReference>
<evidence type="ECO:0000256" key="5">
    <source>
        <dbReference type="ARBA" id="ARBA00023049"/>
    </source>
</evidence>
<keyword evidence="2" id="KW-0479">Metal-binding</keyword>
<dbReference type="GO" id="GO:0004222">
    <property type="term" value="F:metalloendopeptidase activity"/>
    <property type="evidence" value="ECO:0007669"/>
    <property type="project" value="InterPro"/>
</dbReference>
<evidence type="ECO:0000313" key="8">
    <source>
        <dbReference type="Proteomes" id="UP000201571"/>
    </source>
</evidence>
<evidence type="ECO:0000256" key="3">
    <source>
        <dbReference type="ARBA" id="ARBA00022801"/>
    </source>
</evidence>
<dbReference type="Gene3D" id="3.40.390.10">
    <property type="entry name" value="Collagenase (Catalytic Domain)"/>
    <property type="match status" value="1"/>
</dbReference>
<dbReference type="PANTHER" id="PTHR10201:SF323">
    <property type="entry name" value="MATRIX METALLOPROTEINASE-21"/>
    <property type="match status" value="1"/>
</dbReference>
<dbReference type="PRINTS" id="PR00138">
    <property type="entry name" value="MATRIXIN"/>
</dbReference>
<dbReference type="PANTHER" id="PTHR10201">
    <property type="entry name" value="MATRIX METALLOPROTEINASE"/>
    <property type="match status" value="1"/>
</dbReference>
<dbReference type="GO" id="GO:0031012">
    <property type="term" value="C:extracellular matrix"/>
    <property type="evidence" value="ECO:0007669"/>
    <property type="project" value="InterPro"/>
</dbReference>
<evidence type="ECO:0000256" key="2">
    <source>
        <dbReference type="ARBA" id="ARBA00022723"/>
    </source>
</evidence>
<evidence type="ECO:0000259" key="6">
    <source>
        <dbReference type="SMART" id="SM00235"/>
    </source>
</evidence>
<dbReference type="GO" id="GO:0008270">
    <property type="term" value="F:zinc ion binding"/>
    <property type="evidence" value="ECO:0007669"/>
    <property type="project" value="InterPro"/>
</dbReference>
<dbReference type="EMBL" id="JN408834">
    <property type="protein sequence ID" value="AER41470.1"/>
    <property type="molecule type" value="Genomic_DNA"/>
</dbReference>
<organism evidence="7 8">
    <name type="scientific">Epinotia aporema granulovirus</name>
    <dbReference type="NCBI Taxonomy" id="166056"/>
    <lineage>
        <taxon>Viruses</taxon>
        <taxon>Viruses incertae sedis</taxon>
        <taxon>Naldaviricetes</taxon>
        <taxon>Lefavirales</taxon>
        <taxon>Baculoviridae</taxon>
        <taxon>Betabaculovirus</taxon>
        <taxon>Betabaculovirus epaporemae</taxon>
    </lineage>
</organism>
<evidence type="ECO:0000313" key="7">
    <source>
        <dbReference type="EMBL" id="AER41470.1"/>
    </source>
</evidence>
<dbReference type="Proteomes" id="UP000201571">
    <property type="component" value="Segment"/>
</dbReference>
<keyword evidence="4" id="KW-0862">Zinc</keyword>
<proteinExistence type="predicted"/>
<dbReference type="InterPro" id="IPR024079">
    <property type="entry name" value="MetalloPept_cat_dom_sf"/>
</dbReference>
<keyword evidence="1" id="KW-0645">Protease</keyword>
<sequence>MRLLARAVAPGTYVSPNITSVTYAHFMTYNNVTQLLPVTYKIESSLPIVHTMFSIIVILLFGSHAADSLRLDTKIGIFNEKDVDVSYSKIIDENVDNSPYVIRENNSWLQQKSLLNNIRKYYLTTVDIKKRIKRFFVDQKSFWSSNTVTFSVFTDTIVDLNETAVVEETEFAFEIWRQADDRLSFVNVGNNNEHANIKIRFLSKEEHKHCQPFDGRGGILAHSFNPPIGEIHFDKDESWLLKNDDNDDDNDNDKTRYMSVIVHEIGHALGLYHSSIKNALMHPSYDYHKTNLSKDEYNGIDQLYINNPYRTKPRDLWNGTNMYAPLPAWVFGSSNAIDDDKCEHSSMTVINLRNEYYMFVANRYWRLHQNTSTIQSGDIKNSFWHDMCSVDAAVEVNDTLLFLSGRLMYIYVDYDKLQSVRVINETPFRIHTLFTERDIIYGISHKHVYRLEDNTAWTLVTEVSKKFIGVGDTIDWLVLDVDELTAGVGRGKWSLIGVEFDQKIGIIYAASSEIVPFLEQC</sequence>
<dbReference type="OrthoDB" id="4353at10239"/>
<evidence type="ECO:0000256" key="4">
    <source>
        <dbReference type="ARBA" id="ARBA00022833"/>
    </source>
</evidence>
<reference evidence="7 8" key="1">
    <citation type="journal article" date="2012" name="BMC Genomics">
        <title>Genome of Epinotia aporema granulovirus (EpapGV), a polyorganotropic fast killing betabaculovirus with a novel thymidylate kinase gene.</title>
        <authorList>
            <person name="Ferrelli M.L."/>
            <person name="Salvador R."/>
            <person name="Biedma M.E."/>
            <person name="Berretta M.F."/>
            <person name="Haase S."/>
            <person name="Sciocco-Cap A."/>
            <person name="Ghiringhelli P.D."/>
            <person name="Romanowski V."/>
        </authorList>
    </citation>
    <scope>NUCLEOTIDE SEQUENCE [LARGE SCALE GENOMIC DNA]</scope>
</reference>
<dbReference type="Gene3D" id="2.110.10.10">
    <property type="entry name" value="Hemopexin-like domain"/>
    <property type="match status" value="1"/>
</dbReference>
<dbReference type="RefSeq" id="YP_006908552.1">
    <property type="nucleotide sequence ID" value="NC_018875.1"/>
</dbReference>
<dbReference type="SUPFAM" id="SSF50923">
    <property type="entry name" value="Hemopexin-like domain"/>
    <property type="match status" value="1"/>
</dbReference>
<dbReference type="Pfam" id="PF00413">
    <property type="entry name" value="Peptidase_M10"/>
    <property type="match status" value="1"/>
</dbReference>
<protein>
    <submittedName>
        <fullName evidence="7">Metalloproteinase</fullName>
    </submittedName>
</protein>
<dbReference type="KEGG" id="vg:13842603"/>
<keyword evidence="5" id="KW-0482">Metalloprotease</keyword>
<keyword evidence="8" id="KW-1185">Reference proteome</keyword>
<dbReference type="SUPFAM" id="SSF55486">
    <property type="entry name" value="Metalloproteases ('zincins'), catalytic domain"/>
    <property type="match status" value="1"/>
</dbReference>
<dbReference type="SMART" id="SM00235">
    <property type="entry name" value="ZnMc"/>
    <property type="match status" value="1"/>
</dbReference>
<feature type="domain" description="Peptidase metallopeptidase" evidence="6">
    <location>
        <begin position="139"/>
        <end position="306"/>
    </location>
</feature>